<feature type="chain" id="PRO_5012327494" description="L-type lectin-like domain-containing protein" evidence="8">
    <location>
        <begin position="24"/>
        <end position="340"/>
    </location>
</feature>
<dbReference type="GO" id="GO:0000139">
    <property type="term" value="C:Golgi membrane"/>
    <property type="evidence" value="ECO:0007669"/>
    <property type="project" value="TreeGrafter"/>
</dbReference>
<keyword evidence="4 7" id="KW-1133">Transmembrane helix</keyword>
<keyword evidence="11" id="KW-1185">Reference proteome</keyword>
<dbReference type="OrthoDB" id="270293at2759"/>
<evidence type="ECO:0000256" key="4">
    <source>
        <dbReference type="ARBA" id="ARBA00022989"/>
    </source>
</evidence>
<evidence type="ECO:0000256" key="8">
    <source>
        <dbReference type="SAM" id="SignalP"/>
    </source>
</evidence>
<dbReference type="Gene3D" id="2.60.120.200">
    <property type="match status" value="1"/>
</dbReference>
<dbReference type="GO" id="GO:0005789">
    <property type="term" value="C:endoplasmic reticulum membrane"/>
    <property type="evidence" value="ECO:0007669"/>
    <property type="project" value="TreeGrafter"/>
</dbReference>
<accession>A0A1Y2CJ53</accession>
<keyword evidence="2 7" id="KW-0812">Transmembrane</keyword>
<dbReference type="EMBL" id="MCGO01000015">
    <property type="protein sequence ID" value="ORY46874.1"/>
    <property type="molecule type" value="Genomic_DNA"/>
</dbReference>
<feature type="region of interest" description="Disordered" evidence="6">
    <location>
        <begin position="261"/>
        <end position="291"/>
    </location>
</feature>
<dbReference type="GO" id="GO:0005793">
    <property type="term" value="C:endoplasmic reticulum-Golgi intermediate compartment"/>
    <property type="evidence" value="ECO:0007669"/>
    <property type="project" value="TreeGrafter"/>
</dbReference>
<dbReference type="Pfam" id="PF03388">
    <property type="entry name" value="Lectin_leg-like"/>
    <property type="match status" value="1"/>
</dbReference>
<dbReference type="GO" id="GO:0030134">
    <property type="term" value="C:COPII-coated ER to Golgi transport vesicle"/>
    <property type="evidence" value="ECO:0007669"/>
    <property type="project" value="TreeGrafter"/>
</dbReference>
<feature type="transmembrane region" description="Helical" evidence="7">
    <location>
        <begin position="303"/>
        <end position="328"/>
    </location>
</feature>
<dbReference type="InterPro" id="IPR005052">
    <property type="entry name" value="Lectin_leg"/>
</dbReference>
<name>A0A1Y2CJ53_9FUNG</name>
<evidence type="ECO:0000256" key="1">
    <source>
        <dbReference type="ARBA" id="ARBA00004479"/>
    </source>
</evidence>
<dbReference type="InterPro" id="IPR051136">
    <property type="entry name" value="Intracellular_Lectin-GPT"/>
</dbReference>
<gene>
    <name evidence="10" type="ORF">BCR33DRAFT_678336</name>
</gene>
<evidence type="ECO:0000256" key="7">
    <source>
        <dbReference type="SAM" id="Phobius"/>
    </source>
</evidence>
<protein>
    <recommendedName>
        <fullName evidence="9">L-type lectin-like domain-containing protein</fullName>
    </recommendedName>
</protein>
<dbReference type="GO" id="GO:0006888">
    <property type="term" value="P:endoplasmic reticulum to Golgi vesicle-mediated transport"/>
    <property type="evidence" value="ECO:0007669"/>
    <property type="project" value="TreeGrafter"/>
</dbReference>
<evidence type="ECO:0000259" key="9">
    <source>
        <dbReference type="PROSITE" id="PS51328"/>
    </source>
</evidence>
<dbReference type="Proteomes" id="UP000193642">
    <property type="component" value="Unassembled WGS sequence"/>
</dbReference>
<dbReference type="PANTHER" id="PTHR12223">
    <property type="entry name" value="VESICULAR MANNOSE-BINDING LECTIN"/>
    <property type="match status" value="1"/>
</dbReference>
<dbReference type="InterPro" id="IPR013320">
    <property type="entry name" value="ConA-like_dom_sf"/>
</dbReference>
<sequence>MHLFPTLLQAFASLTLLCTIASADEARFEVKDSDLTYVEHFSMQPPYVDEYLMSRYWDFGGNAYVDINRFVRITPNRQSMKGWVWARMPVVNPKSWVCEFEFKVHGGDRLFGDGFAFWYTTGRKQVGDVFGGADRFDGLGVFFDTYTNGRNRAIFPLITGMIGDGMTKYDESTDGQSNAIGSCTAQFREKEYVTRAKVIYVENKMVQVFIDVDGLGTWKNCFTKNDVTLPERGYFGFTSHTGDAADNHDLIRIMTYQIENEHTGKQEPPSSQPTRVDRRPDINLKTNTPVPLSAQGTSSGASYVWYGVLVVFIILAVGGIGAAAFVAYSKMNSPKSYKRF</sequence>
<dbReference type="PANTHER" id="PTHR12223:SF45">
    <property type="entry name" value="RE50040P"/>
    <property type="match status" value="1"/>
</dbReference>
<evidence type="ECO:0000256" key="3">
    <source>
        <dbReference type="ARBA" id="ARBA00022729"/>
    </source>
</evidence>
<feature type="domain" description="L-type lectin-like" evidence="9">
    <location>
        <begin position="35"/>
        <end position="258"/>
    </location>
</feature>
<keyword evidence="5 7" id="KW-0472">Membrane</keyword>
<organism evidence="10 11">
    <name type="scientific">Rhizoclosmatium globosum</name>
    <dbReference type="NCBI Taxonomy" id="329046"/>
    <lineage>
        <taxon>Eukaryota</taxon>
        <taxon>Fungi</taxon>
        <taxon>Fungi incertae sedis</taxon>
        <taxon>Chytridiomycota</taxon>
        <taxon>Chytridiomycota incertae sedis</taxon>
        <taxon>Chytridiomycetes</taxon>
        <taxon>Chytridiales</taxon>
        <taxon>Chytriomycetaceae</taxon>
        <taxon>Rhizoclosmatium</taxon>
    </lineage>
</organism>
<dbReference type="SUPFAM" id="SSF49899">
    <property type="entry name" value="Concanavalin A-like lectins/glucanases"/>
    <property type="match status" value="1"/>
</dbReference>
<comment type="subcellular location">
    <subcellularLocation>
        <location evidence="1">Membrane</location>
        <topology evidence="1">Single-pass type I membrane protein</topology>
    </subcellularLocation>
</comment>
<dbReference type="STRING" id="329046.A0A1Y2CJ53"/>
<dbReference type="GO" id="GO:0005537">
    <property type="term" value="F:D-mannose binding"/>
    <property type="evidence" value="ECO:0007669"/>
    <property type="project" value="TreeGrafter"/>
</dbReference>
<evidence type="ECO:0000313" key="10">
    <source>
        <dbReference type="EMBL" id="ORY46874.1"/>
    </source>
</evidence>
<evidence type="ECO:0000256" key="5">
    <source>
        <dbReference type="ARBA" id="ARBA00023136"/>
    </source>
</evidence>
<evidence type="ECO:0000256" key="6">
    <source>
        <dbReference type="SAM" id="MobiDB-lite"/>
    </source>
</evidence>
<dbReference type="PROSITE" id="PS51328">
    <property type="entry name" value="L_LECTIN_LIKE"/>
    <property type="match status" value="1"/>
</dbReference>
<comment type="caution">
    <text evidence="10">The sequence shown here is derived from an EMBL/GenBank/DDBJ whole genome shotgun (WGS) entry which is preliminary data.</text>
</comment>
<proteinExistence type="predicted"/>
<reference evidence="10 11" key="1">
    <citation type="submission" date="2016-07" db="EMBL/GenBank/DDBJ databases">
        <title>Pervasive Adenine N6-methylation of Active Genes in Fungi.</title>
        <authorList>
            <consortium name="DOE Joint Genome Institute"/>
            <person name="Mondo S.J."/>
            <person name="Dannebaum R.O."/>
            <person name="Kuo R.C."/>
            <person name="Labutti K."/>
            <person name="Haridas S."/>
            <person name="Kuo A."/>
            <person name="Salamov A."/>
            <person name="Ahrendt S.R."/>
            <person name="Lipzen A."/>
            <person name="Sullivan W."/>
            <person name="Andreopoulos W.B."/>
            <person name="Clum A."/>
            <person name="Lindquist E."/>
            <person name="Daum C."/>
            <person name="Ramamoorthy G.K."/>
            <person name="Gryganskyi A."/>
            <person name="Culley D."/>
            <person name="Magnuson J.K."/>
            <person name="James T.Y."/>
            <person name="O'Malley M.A."/>
            <person name="Stajich J.E."/>
            <person name="Spatafora J.W."/>
            <person name="Visel A."/>
            <person name="Grigoriev I.V."/>
        </authorList>
    </citation>
    <scope>NUCLEOTIDE SEQUENCE [LARGE SCALE GENOMIC DNA]</scope>
    <source>
        <strain evidence="10 11">JEL800</strain>
    </source>
</reference>
<dbReference type="AlphaFoldDB" id="A0A1Y2CJ53"/>
<evidence type="ECO:0000313" key="11">
    <source>
        <dbReference type="Proteomes" id="UP000193642"/>
    </source>
</evidence>
<evidence type="ECO:0000256" key="2">
    <source>
        <dbReference type="ARBA" id="ARBA00022692"/>
    </source>
</evidence>
<feature type="signal peptide" evidence="8">
    <location>
        <begin position="1"/>
        <end position="23"/>
    </location>
</feature>
<keyword evidence="3 8" id="KW-0732">Signal</keyword>